<dbReference type="PANTHER" id="PTHR23110:SF106">
    <property type="entry name" value="FI01104P"/>
    <property type="match status" value="1"/>
</dbReference>
<keyword evidence="4" id="KW-0862">Zinc</keyword>
<evidence type="ECO:0000256" key="5">
    <source>
        <dbReference type="ARBA" id="ARBA00023242"/>
    </source>
</evidence>
<sequence>MGDTKYRLSWNSYENNICNGFSKLQQNEEFVDMTLVADGHLVKVHKNLLALASPYLKQIIQAAPCEHPVIFFSNINHKILCYILEYIYTGQTQVEVERLQAFLAAAEELKLPNIVNYLPSMPKHNVKNTETEGAPVETNVIIEGHDENNKNKSSDTDMPVLFDNHSQNIENMCDVHSIDDLIQINSTSEPVENETAINTEMVRDVFNETENVNNPVVLKIDTPELIPQQYTVSNRGSLQLILNRYIYSSHHQALQGRKRRWRCIDYRLLHCQAFIDTLNDNITKRKNIHTHPYHDSKIMKKIKANLIFESISTAVNTAKQINSLKSTEKTEDSD</sequence>
<gene>
    <name evidence="7" type="ORF">EEDITHA_LOCUS22307</name>
</gene>
<dbReference type="Pfam" id="PF00651">
    <property type="entry name" value="BTB"/>
    <property type="match status" value="1"/>
</dbReference>
<feature type="domain" description="BTB" evidence="6">
    <location>
        <begin position="31"/>
        <end position="96"/>
    </location>
</feature>
<evidence type="ECO:0000256" key="3">
    <source>
        <dbReference type="ARBA" id="ARBA00022771"/>
    </source>
</evidence>
<proteinExistence type="predicted"/>
<dbReference type="InterPro" id="IPR007588">
    <property type="entry name" value="Znf_FLYWCH"/>
</dbReference>
<dbReference type="Proteomes" id="UP001153954">
    <property type="component" value="Unassembled WGS sequence"/>
</dbReference>
<dbReference type="Gene3D" id="2.20.25.240">
    <property type="match status" value="1"/>
</dbReference>
<dbReference type="GO" id="GO:0005634">
    <property type="term" value="C:nucleus"/>
    <property type="evidence" value="ECO:0007669"/>
    <property type="project" value="UniProtKB-SubCell"/>
</dbReference>
<reference evidence="7" key="1">
    <citation type="submission" date="2022-03" db="EMBL/GenBank/DDBJ databases">
        <authorList>
            <person name="Tunstrom K."/>
        </authorList>
    </citation>
    <scope>NUCLEOTIDE SEQUENCE</scope>
</reference>
<dbReference type="EMBL" id="CAKOGL010000031">
    <property type="protein sequence ID" value="CAH2108363.1"/>
    <property type="molecule type" value="Genomic_DNA"/>
</dbReference>
<keyword evidence="2" id="KW-0479">Metal-binding</keyword>
<dbReference type="AlphaFoldDB" id="A0AAU9VDB8"/>
<protein>
    <recommendedName>
        <fullName evidence="6">BTB domain-containing protein</fullName>
    </recommendedName>
</protein>
<name>A0AAU9VDB8_EUPED</name>
<comment type="subcellular location">
    <subcellularLocation>
        <location evidence="1">Nucleus</location>
    </subcellularLocation>
</comment>
<keyword evidence="5" id="KW-0539">Nucleus</keyword>
<comment type="caution">
    <text evidence="7">The sequence shown here is derived from an EMBL/GenBank/DDBJ whole genome shotgun (WGS) entry which is preliminary data.</text>
</comment>
<evidence type="ECO:0000313" key="7">
    <source>
        <dbReference type="EMBL" id="CAH2108363.1"/>
    </source>
</evidence>
<dbReference type="GO" id="GO:0008270">
    <property type="term" value="F:zinc ion binding"/>
    <property type="evidence" value="ECO:0007669"/>
    <property type="project" value="UniProtKB-KW"/>
</dbReference>
<dbReference type="Pfam" id="PF04500">
    <property type="entry name" value="FLYWCH"/>
    <property type="match status" value="1"/>
</dbReference>
<dbReference type="PROSITE" id="PS50097">
    <property type="entry name" value="BTB"/>
    <property type="match status" value="1"/>
</dbReference>
<evidence type="ECO:0000256" key="2">
    <source>
        <dbReference type="ARBA" id="ARBA00022723"/>
    </source>
</evidence>
<accession>A0AAU9VDB8</accession>
<dbReference type="InterPro" id="IPR051095">
    <property type="entry name" value="Dros_DevTransReg"/>
</dbReference>
<keyword evidence="8" id="KW-1185">Reference proteome</keyword>
<evidence type="ECO:0000259" key="6">
    <source>
        <dbReference type="PROSITE" id="PS50097"/>
    </source>
</evidence>
<dbReference type="SMART" id="SM00225">
    <property type="entry name" value="BTB"/>
    <property type="match status" value="1"/>
</dbReference>
<evidence type="ECO:0000256" key="1">
    <source>
        <dbReference type="ARBA" id="ARBA00004123"/>
    </source>
</evidence>
<dbReference type="InterPro" id="IPR000210">
    <property type="entry name" value="BTB/POZ_dom"/>
</dbReference>
<keyword evidence="3" id="KW-0863">Zinc-finger</keyword>
<evidence type="ECO:0000256" key="4">
    <source>
        <dbReference type="ARBA" id="ARBA00022833"/>
    </source>
</evidence>
<dbReference type="GO" id="GO:0006357">
    <property type="term" value="P:regulation of transcription by RNA polymerase II"/>
    <property type="evidence" value="ECO:0007669"/>
    <property type="project" value="TreeGrafter"/>
</dbReference>
<dbReference type="InterPro" id="IPR011333">
    <property type="entry name" value="SKP1/BTB/POZ_sf"/>
</dbReference>
<dbReference type="PANTHER" id="PTHR23110">
    <property type="entry name" value="BTB DOMAIN TRANSCRIPTION FACTOR"/>
    <property type="match status" value="1"/>
</dbReference>
<organism evidence="7 8">
    <name type="scientific">Euphydryas editha</name>
    <name type="common">Edith's checkerspot</name>
    <dbReference type="NCBI Taxonomy" id="104508"/>
    <lineage>
        <taxon>Eukaryota</taxon>
        <taxon>Metazoa</taxon>
        <taxon>Ecdysozoa</taxon>
        <taxon>Arthropoda</taxon>
        <taxon>Hexapoda</taxon>
        <taxon>Insecta</taxon>
        <taxon>Pterygota</taxon>
        <taxon>Neoptera</taxon>
        <taxon>Endopterygota</taxon>
        <taxon>Lepidoptera</taxon>
        <taxon>Glossata</taxon>
        <taxon>Ditrysia</taxon>
        <taxon>Papilionoidea</taxon>
        <taxon>Nymphalidae</taxon>
        <taxon>Nymphalinae</taxon>
        <taxon>Euphydryas</taxon>
    </lineage>
</organism>
<dbReference type="CDD" id="cd18315">
    <property type="entry name" value="BTB_POZ_BAB-like"/>
    <property type="match status" value="1"/>
</dbReference>
<dbReference type="SUPFAM" id="SSF54695">
    <property type="entry name" value="POZ domain"/>
    <property type="match status" value="1"/>
</dbReference>
<evidence type="ECO:0000313" key="8">
    <source>
        <dbReference type="Proteomes" id="UP001153954"/>
    </source>
</evidence>
<dbReference type="Gene3D" id="3.30.710.10">
    <property type="entry name" value="Potassium Channel Kv1.1, Chain A"/>
    <property type="match status" value="1"/>
</dbReference>